<reference evidence="3" key="2">
    <citation type="journal article" date="2014" name="ISME J.">
        <title>Microbial stratification in low pH oxic and suboxic macroscopic growths along an acid mine drainage.</title>
        <authorList>
            <person name="Mendez-Garcia C."/>
            <person name="Mesa V."/>
            <person name="Sprenger R.R."/>
            <person name="Richter M."/>
            <person name="Diez M.S."/>
            <person name="Solano J."/>
            <person name="Bargiela R."/>
            <person name="Golyshina O.V."/>
            <person name="Manteca A."/>
            <person name="Ramos J.L."/>
            <person name="Gallego J.R."/>
            <person name="Llorente I."/>
            <person name="Martins Dos Santos V.A."/>
            <person name="Jensen O.N."/>
            <person name="Pelaez A.I."/>
            <person name="Sanchez J."/>
            <person name="Ferrer M."/>
        </authorList>
    </citation>
    <scope>NUCLEOTIDE SEQUENCE</scope>
</reference>
<accession>T0ZE07</accession>
<sequence>MSVLVDAGTKVVVQGITGHQGTVHTRQMKLFGTAVVAGVDPREGRHDRRRDAGLRLRARRRRPRPGERLL</sequence>
<dbReference type="InterPro" id="IPR003781">
    <property type="entry name" value="CoA-bd"/>
</dbReference>
<name>T0ZE07_9ZZZZ</name>
<feature type="domain" description="CoA-binding" evidence="2">
    <location>
        <begin position="9"/>
        <end position="44"/>
    </location>
</feature>
<dbReference type="AlphaFoldDB" id="T0ZE07"/>
<evidence type="ECO:0000313" key="3">
    <source>
        <dbReference type="EMBL" id="EQD42462.1"/>
    </source>
</evidence>
<gene>
    <name evidence="3" type="ORF">B1B_14048</name>
</gene>
<dbReference type="Pfam" id="PF02629">
    <property type="entry name" value="CoA_binding"/>
    <property type="match status" value="1"/>
</dbReference>
<protein>
    <submittedName>
        <fullName evidence="3">Succinyl-CoA synthetase, alpha subunit</fullName>
    </submittedName>
</protein>
<dbReference type="EMBL" id="AUZY01009270">
    <property type="protein sequence ID" value="EQD42462.1"/>
    <property type="molecule type" value="Genomic_DNA"/>
</dbReference>
<feature type="compositionally biased region" description="Basic and acidic residues" evidence="1">
    <location>
        <begin position="40"/>
        <end position="54"/>
    </location>
</feature>
<comment type="caution">
    <text evidence="3">The sequence shown here is derived from an EMBL/GenBank/DDBJ whole genome shotgun (WGS) entry which is preliminary data.</text>
</comment>
<proteinExistence type="predicted"/>
<evidence type="ECO:0000256" key="1">
    <source>
        <dbReference type="SAM" id="MobiDB-lite"/>
    </source>
</evidence>
<organism evidence="3">
    <name type="scientific">mine drainage metagenome</name>
    <dbReference type="NCBI Taxonomy" id="410659"/>
    <lineage>
        <taxon>unclassified sequences</taxon>
        <taxon>metagenomes</taxon>
        <taxon>ecological metagenomes</taxon>
    </lineage>
</organism>
<dbReference type="SUPFAM" id="SSF51735">
    <property type="entry name" value="NAD(P)-binding Rossmann-fold domains"/>
    <property type="match status" value="1"/>
</dbReference>
<reference evidence="3" key="1">
    <citation type="submission" date="2013-08" db="EMBL/GenBank/DDBJ databases">
        <authorList>
            <person name="Mendez C."/>
            <person name="Richter M."/>
            <person name="Ferrer M."/>
            <person name="Sanchez J."/>
        </authorList>
    </citation>
    <scope>NUCLEOTIDE SEQUENCE</scope>
</reference>
<dbReference type="InterPro" id="IPR036291">
    <property type="entry name" value="NAD(P)-bd_dom_sf"/>
</dbReference>
<feature type="region of interest" description="Disordered" evidence="1">
    <location>
        <begin position="40"/>
        <end position="70"/>
    </location>
</feature>
<evidence type="ECO:0000259" key="2">
    <source>
        <dbReference type="Pfam" id="PF02629"/>
    </source>
</evidence>
<dbReference type="Gene3D" id="3.40.50.720">
    <property type="entry name" value="NAD(P)-binding Rossmann-like Domain"/>
    <property type="match status" value="1"/>
</dbReference>
<feature type="non-terminal residue" evidence="3">
    <location>
        <position position="70"/>
    </location>
</feature>